<keyword evidence="3 7" id="KW-0288">FMN</keyword>
<dbReference type="InterPro" id="IPR008259">
    <property type="entry name" value="FMN_hydac_DH_AS"/>
</dbReference>
<dbReference type="InterPro" id="IPR037396">
    <property type="entry name" value="FMN_HAD"/>
</dbReference>
<dbReference type="InterPro" id="IPR013785">
    <property type="entry name" value="Aldolase_TIM"/>
</dbReference>
<evidence type="ECO:0000256" key="5">
    <source>
        <dbReference type="ARBA" id="ARBA00024042"/>
    </source>
</evidence>
<protein>
    <submittedName>
        <fullName evidence="9">4-hydroxymandelate oxidase</fullName>
        <ecNumber evidence="9">1.1.3.46</ecNumber>
    </submittedName>
</protein>
<dbReference type="Gene3D" id="3.20.20.70">
    <property type="entry name" value="Aldolase class I"/>
    <property type="match status" value="1"/>
</dbReference>
<evidence type="ECO:0000256" key="3">
    <source>
        <dbReference type="ARBA" id="ARBA00022643"/>
    </source>
</evidence>
<feature type="binding site" evidence="7">
    <location>
        <position position="168"/>
    </location>
    <ligand>
        <name>glyoxylate</name>
        <dbReference type="ChEBI" id="CHEBI:36655"/>
    </ligand>
</feature>
<evidence type="ECO:0000256" key="7">
    <source>
        <dbReference type="PIRSR" id="PIRSR000138-2"/>
    </source>
</evidence>
<evidence type="ECO:0000256" key="2">
    <source>
        <dbReference type="ARBA" id="ARBA00022630"/>
    </source>
</evidence>
<dbReference type="EMBL" id="WEGI01000007">
    <property type="protein sequence ID" value="MQY28021.1"/>
    <property type="molecule type" value="Genomic_DNA"/>
</dbReference>
<dbReference type="PROSITE" id="PS00557">
    <property type="entry name" value="FMN_HYDROXY_ACID_DH_1"/>
    <property type="match status" value="1"/>
</dbReference>
<dbReference type="EC" id="1.1.3.46" evidence="9"/>
<name>A0A7K0DQN2_9NOCA</name>
<evidence type="ECO:0000256" key="1">
    <source>
        <dbReference type="ARBA" id="ARBA00001917"/>
    </source>
</evidence>
<feature type="binding site" evidence="7">
    <location>
        <position position="236"/>
    </location>
    <ligand>
        <name>FMN</name>
        <dbReference type="ChEBI" id="CHEBI:58210"/>
    </ligand>
</feature>
<dbReference type="SUPFAM" id="SSF51395">
    <property type="entry name" value="FMN-linked oxidoreductases"/>
    <property type="match status" value="1"/>
</dbReference>
<dbReference type="CDD" id="cd02809">
    <property type="entry name" value="alpha_hydroxyacid_oxid_FMN"/>
    <property type="match status" value="1"/>
</dbReference>
<feature type="binding site" evidence="7">
    <location>
        <position position="159"/>
    </location>
    <ligand>
        <name>FMN</name>
        <dbReference type="ChEBI" id="CHEBI:58210"/>
    </ligand>
</feature>
<feature type="binding site" evidence="7">
    <location>
        <position position="133"/>
    </location>
    <ligand>
        <name>glyoxylate</name>
        <dbReference type="ChEBI" id="CHEBI:36655"/>
    </ligand>
</feature>
<comment type="similarity">
    <text evidence="5">Belongs to the FMN-dependent alpha-hydroxy acid dehydrogenase family.</text>
</comment>
<evidence type="ECO:0000256" key="4">
    <source>
        <dbReference type="ARBA" id="ARBA00023002"/>
    </source>
</evidence>
<dbReference type="Proteomes" id="UP000431401">
    <property type="component" value="Unassembled WGS sequence"/>
</dbReference>
<comment type="cofactor">
    <cofactor evidence="1">
        <name>FMN</name>
        <dbReference type="ChEBI" id="CHEBI:58210"/>
    </cofactor>
</comment>
<dbReference type="Pfam" id="PF01070">
    <property type="entry name" value="FMN_dh"/>
    <property type="match status" value="1"/>
</dbReference>
<proteinExistence type="inferred from homology"/>
<organism evidence="9 10">
    <name type="scientific">Nocardia aurantia</name>
    <dbReference type="NCBI Taxonomy" id="2585199"/>
    <lineage>
        <taxon>Bacteria</taxon>
        <taxon>Bacillati</taxon>
        <taxon>Actinomycetota</taxon>
        <taxon>Actinomycetes</taxon>
        <taxon>Mycobacteriales</taxon>
        <taxon>Nocardiaceae</taxon>
        <taxon>Nocardia</taxon>
    </lineage>
</organism>
<evidence type="ECO:0000259" key="8">
    <source>
        <dbReference type="PROSITE" id="PS51349"/>
    </source>
</evidence>
<dbReference type="GO" id="GO:0010181">
    <property type="term" value="F:FMN binding"/>
    <property type="evidence" value="ECO:0007669"/>
    <property type="project" value="InterPro"/>
</dbReference>
<feature type="binding site" evidence="7">
    <location>
        <begin position="314"/>
        <end position="315"/>
    </location>
    <ligand>
        <name>FMN</name>
        <dbReference type="ChEBI" id="CHEBI:58210"/>
    </ligand>
</feature>
<feature type="domain" description="FMN hydroxy acid dehydrogenase" evidence="8">
    <location>
        <begin position="3"/>
        <end position="365"/>
    </location>
</feature>
<keyword evidence="4 9" id="KW-0560">Oxidoreductase</keyword>
<dbReference type="GO" id="GO:0016614">
    <property type="term" value="F:oxidoreductase activity, acting on CH-OH group of donors"/>
    <property type="evidence" value="ECO:0007669"/>
    <property type="project" value="UniProtKB-ARBA"/>
</dbReference>
<dbReference type="PANTHER" id="PTHR10578">
    <property type="entry name" value="S -2-HYDROXY-ACID OXIDASE-RELATED"/>
    <property type="match status" value="1"/>
</dbReference>
<dbReference type="InterPro" id="IPR000262">
    <property type="entry name" value="FMN-dep_DH"/>
</dbReference>
<feature type="binding site" evidence="7">
    <location>
        <position position="260"/>
    </location>
    <ligand>
        <name>glyoxylate</name>
        <dbReference type="ChEBI" id="CHEBI:36655"/>
    </ligand>
</feature>
<comment type="caution">
    <text evidence="9">The sequence shown here is derived from an EMBL/GenBank/DDBJ whole genome shotgun (WGS) entry which is preliminary data.</text>
</comment>
<gene>
    <name evidence="9" type="primary">hmo_1</name>
    <name evidence="9" type="ORF">NRB56_36040</name>
</gene>
<dbReference type="InterPro" id="IPR012133">
    <property type="entry name" value="Alpha-hydoxy_acid_DH_FMN"/>
</dbReference>
<feature type="binding site" evidence="7">
    <location>
        <position position="131"/>
    </location>
    <ligand>
        <name>FMN</name>
        <dbReference type="ChEBI" id="CHEBI:58210"/>
    </ligand>
</feature>
<accession>A0A7K0DQN2</accession>
<sequence length="374" mass="39222">MTTVSGPPRAVADYARLARDVLPAAAWDFVSGGSGTELSLTANRQALDSLYLIPRMLRDVARISTATRLAGTAAALPLAVAPMAYHSLVHPDGEAATARAAKAAGVPFTVAMLSGTPIEQVAASGAELWFQLYWLRDRGATAELVMRAEAAGCRAIVLTVDVPRLGRRLRDHRNNFALPEHVYAAHFRGEAAVGAQRSRDGGSAVATHTTEMFDPALSWRDIEWLRQRTKLPLIVKGILAREDAVLAVRSGVDAIVVSNHGGRQLDGAVPAIRVLPEIRATVADEVEVLVDGGIRSGTDVLKALAAGADGVLLGRPILYGLAVSGEAGVAAVLALLRAELETDLALAGCRSLAEAARLTTCELPNPSGRTSASS</sequence>
<dbReference type="PANTHER" id="PTHR10578:SF107">
    <property type="entry name" value="2-HYDROXYACID OXIDASE 1"/>
    <property type="match status" value="1"/>
</dbReference>
<dbReference type="RefSeq" id="WP_319943139.1">
    <property type="nucleotide sequence ID" value="NZ_WEGI01000007.1"/>
</dbReference>
<feature type="active site" description="Proton acceptor" evidence="6">
    <location>
        <position position="260"/>
    </location>
</feature>
<dbReference type="PIRSF" id="PIRSF000138">
    <property type="entry name" value="Al-hdrx_acd_dh"/>
    <property type="match status" value="1"/>
</dbReference>
<evidence type="ECO:0000313" key="9">
    <source>
        <dbReference type="EMBL" id="MQY28021.1"/>
    </source>
</evidence>
<dbReference type="AlphaFoldDB" id="A0A7K0DQN2"/>
<dbReference type="PROSITE" id="PS51349">
    <property type="entry name" value="FMN_HYDROXY_ACID_DH_2"/>
    <property type="match status" value="1"/>
</dbReference>
<reference evidence="9 10" key="1">
    <citation type="submission" date="2019-10" db="EMBL/GenBank/DDBJ databases">
        <title>Nocardia macrotermitis sp. nov. and Nocardia aurantia sp. nov., isolated from the gut of fungus growing-termite Macrotermes natalensis.</title>
        <authorList>
            <person name="Benndorf R."/>
            <person name="Schwitalla J."/>
            <person name="Martin K."/>
            <person name="De Beer W."/>
            <person name="Kaster A.-K."/>
            <person name="Vollmers J."/>
            <person name="Poulsen M."/>
            <person name="Beemelmanns C."/>
        </authorList>
    </citation>
    <scope>NUCLEOTIDE SEQUENCE [LARGE SCALE GENOMIC DNA]</scope>
    <source>
        <strain evidence="9 10">RB56</strain>
    </source>
</reference>
<evidence type="ECO:0000256" key="6">
    <source>
        <dbReference type="PIRSR" id="PIRSR000138-1"/>
    </source>
</evidence>
<keyword evidence="2 7" id="KW-0285">Flavoprotein</keyword>
<feature type="binding site" evidence="7">
    <location>
        <begin position="291"/>
        <end position="295"/>
    </location>
    <ligand>
        <name>FMN</name>
        <dbReference type="ChEBI" id="CHEBI:58210"/>
    </ligand>
</feature>
<evidence type="ECO:0000313" key="10">
    <source>
        <dbReference type="Proteomes" id="UP000431401"/>
    </source>
</evidence>
<feature type="binding site" evidence="7">
    <location>
        <begin position="82"/>
        <end position="84"/>
    </location>
    <ligand>
        <name>FMN</name>
        <dbReference type="ChEBI" id="CHEBI:58210"/>
    </ligand>
</feature>
<feature type="binding site" evidence="7">
    <location>
        <position position="263"/>
    </location>
    <ligand>
        <name>glyoxylate</name>
        <dbReference type="ChEBI" id="CHEBI:36655"/>
    </ligand>
</feature>
<feature type="binding site" evidence="7">
    <location>
        <position position="258"/>
    </location>
    <ligand>
        <name>FMN</name>
        <dbReference type="ChEBI" id="CHEBI:58210"/>
    </ligand>
</feature>
<dbReference type="FunFam" id="3.20.20.70:FF:000029">
    <property type="entry name" value="L-lactate dehydrogenase"/>
    <property type="match status" value="1"/>
</dbReference>
<keyword evidence="10" id="KW-1185">Reference proteome</keyword>